<feature type="domain" description="Tn3 transposase DDE" evidence="6">
    <location>
        <begin position="584"/>
        <end position="971"/>
    </location>
</feature>
<dbReference type="GO" id="GO:0004803">
    <property type="term" value="F:transposase activity"/>
    <property type="evidence" value="ECO:0007669"/>
    <property type="project" value="InterPro"/>
</dbReference>
<dbReference type="InterPro" id="IPR025296">
    <property type="entry name" value="DUF4158"/>
</dbReference>
<dbReference type="RefSeq" id="WP_012599448.1">
    <property type="nucleotide sequence ID" value="NC_011737.1"/>
</dbReference>
<evidence type="ECO:0000259" key="6">
    <source>
        <dbReference type="Pfam" id="PF01526"/>
    </source>
</evidence>
<feature type="domain" description="DUF4158" evidence="7">
    <location>
        <begin position="1"/>
        <end position="163"/>
    </location>
</feature>
<dbReference type="KEGG" id="cyc:PCC7424_5358"/>
<organism evidence="8 9">
    <name type="scientific">Gloeothece citriformis (strain PCC 7424)</name>
    <name type="common">Cyanothece sp. (strain PCC 7424)</name>
    <dbReference type="NCBI Taxonomy" id="65393"/>
    <lineage>
        <taxon>Bacteria</taxon>
        <taxon>Bacillati</taxon>
        <taxon>Cyanobacteriota</taxon>
        <taxon>Cyanophyceae</taxon>
        <taxon>Oscillatoriophycideae</taxon>
        <taxon>Chroococcales</taxon>
        <taxon>Aphanothecaceae</taxon>
        <taxon>Gloeothece</taxon>
        <taxon>Gloeothece citriformis</taxon>
    </lineage>
</organism>
<protein>
    <submittedName>
        <fullName evidence="8">Transposase Tn3 family protein</fullName>
    </submittedName>
</protein>
<keyword evidence="8" id="KW-0614">Plasmid</keyword>
<dbReference type="InterPro" id="IPR002513">
    <property type="entry name" value="Tn3_Tnp_DDE_dom"/>
</dbReference>
<feature type="coiled-coil region" evidence="5">
    <location>
        <begin position="293"/>
        <end position="320"/>
    </location>
</feature>
<keyword evidence="3" id="KW-0238">DNA-binding</keyword>
<dbReference type="GO" id="GO:0006313">
    <property type="term" value="P:DNA transposition"/>
    <property type="evidence" value="ECO:0007669"/>
    <property type="project" value="InterPro"/>
</dbReference>
<proteinExistence type="inferred from homology"/>
<dbReference type="Pfam" id="PF13700">
    <property type="entry name" value="DUF4158"/>
    <property type="match status" value="1"/>
</dbReference>
<dbReference type="EMBL" id="CP001293">
    <property type="protein sequence ID" value="ACK73941.1"/>
    <property type="molecule type" value="Genomic_DNA"/>
</dbReference>
<evidence type="ECO:0000313" key="8">
    <source>
        <dbReference type="EMBL" id="ACK73941.1"/>
    </source>
</evidence>
<evidence type="ECO:0000259" key="7">
    <source>
        <dbReference type="Pfam" id="PF13700"/>
    </source>
</evidence>
<accession>B7KMB9</accession>
<reference evidence="9" key="1">
    <citation type="journal article" date="2011" name="MBio">
        <title>Novel metabolic attributes of the genus Cyanothece, comprising a group of unicellular nitrogen-fixing Cyanobacteria.</title>
        <authorList>
            <person name="Bandyopadhyay A."/>
            <person name="Elvitigala T."/>
            <person name="Welsh E."/>
            <person name="Stockel J."/>
            <person name="Liberton M."/>
            <person name="Min H."/>
            <person name="Sherman L.A."/>
            <person name="Pakrasi H.B."/>
        </authorList>
    </citation>
    <scope>NUCLEOTIDE SEQUENCE [LARGE SCALE GENOMIC DNA]</scope>
    <source>
        <strain evidence="9">PCC 7424</strain>
        <plasmid evidence="9">pP742402</plasmid>
    </source>
</reference>
<gene>
    <name evidence="8" type="ordered locus">PCC7424_5358</name>
</gene>
<keyword evidence="2" id="KW-0815">Transposition</keyword>
<dbReference type="GO" id="GO:0003677">
    <property type="term" value="F:DNA binding"/>
    <property type="evidence" value="ECO:0007669"/>
    <property type="project" value="UniProtKB-KW"/>
</dbReference>
<keyword evidence="4" id="KW-0233">DNA recombination</keyword>
<keyword evidence="9" id="KW-1185">Reference proteome</keyword>
<evidence type="ECO:0000256" key="1">
    <source>
        <dbReference type="ARBA" id="ARBA00009402"/>
    </source>
</evidence>
<dbReference type="InterPro" id="IPR047653">
    <property type="entry name" value="Tn3-like_transpos"/>
</dbReference>
<evidence type="ECO:0000256" key="5">
    <source>
        <dbReference type="SAM" id="Coils"/>
    </source>
</evidence>
<name>B7KMB9_GLOC7</name>
<evidence type="ECO:0000256" key="2">
    <source>
        <dbReference type="ARBA" id="ARBA00022578"/>
    </source>
</evidence>
<dbReference type="NCBIfam" id="NF033527">
    <property type="entry name" value="transpos_Tn3"/>
    <property type="match status" value="1"/>
</dbReference>
<evidence type="ECO:0000256" key="3">
    <source>
        <dbReference type="ARBA" id="ARBA00023125"/>
    </source>
</evidence>
<dbReference type="HOGENOM" id="CLU_009098_1_1_3"/>
<evidence type="ECO:0000313" key="9">
    <source>
        <dbReference type="Proteomes" id="UP000002384"/>
    </source>
</evidence>
<geneLocation type="plasmid" evidence="8 9">
    <name>pP742402</name>
</geneLocation>
<dbReference type="AlphaFoldDB" id="B7KMB9"/>
<keyword evidence="5" id="KW-0175">Coiled coil</keyword>
<comment type="similarity">
    <text evidence="1">Belongs to the transposase 7 family.</text>
</comment>
<dbReference type="OrthoDB" id="51846at2"/>
<sequence>MTSIERTAYPRFKRYYTHNELKQIYTPTSIDKKFALEHTIGENNYLNLTVLLKVFQKLGYFPNLNEVPQSIKEHIKKELSLPLNQVIGYKGARSLFRHKQLIRSYLQVISYNKSASLLVDEIVTQSAYIMDNPADLINVALEELIKNRYELPSFRELDRQVNHLRTRVNQTLFSETIKRLNPELSQSLNDLLLSQPSENLTLFNQLKALPKRPSRNHLNDLLAHELWLSHFGDISDYLQHINQAKIKHFAAEATVLDATSVKRIKLPKRLTILLCLLYESQKQSRDNLTEMFLKRMATLHKKAQDQLEEIKQQYQQTSDRLLSTFQEVLQVLSDEDKPEIPQELLQAVESTLTASGGVEKLLSQCEAVTAYKGNNYYPLLWGFYQSHRAAFFRLIQTVKLESTTTDRRLIDALNFLLENSHRRGEWLTGKVDLSFASKEWQKLVLVIVTQNQTPKINRRSFEVCVFSYLASELKSGDVCVKGSGSFADWRKQLMPWDECLPMVADYCRLLDLPNCADNFIEHLKNWLSSTANCVDQAYPTNEQVIINEKGEPTLKKLLARPTQESLKNLEAIIMERIPNRNLIDILHNVDYWTNFTRHFGPLSGSDPKLKNPTERYLLTVFTYGCNLGASQAARHMRGIVNAKSLSNINSRHISIEQLNRGIIDIINRYNVLDLPNLWGQGDSAAADGTKYDVREQNLLSEYHIRYGGYGGIAYHHVADKYIALFSHFIPCGTWEAVYIIDGLLKNKSDLQPNTIHADTQGQSTPVFALSYLLGIKLMPRIRNWKDLNFYRPDKKTVYQHIDSLFKDTINWELIRTHWSDLMQVVLSIYTGKISSASLLRKLGNYSRKNRLYRAFRELGRVIRTIFLLEYISDIKLRQKITAATNKVEAYHGFSKWFFFGGDSIINSNDREEMEKRIKYNDLVANAVIFQNVVDLTEVLQQLQREGYFLDKEDVSALSPYLTSHIKRFGDYFLDLTQAPPRLDDLIVFTF</sequence>
<evidence type="ECO:0000256" key="4">
    <source>
        <dbReference type="ARBA" id="ARBA00023172"/>
    </source>
</evidence>
<dbReference type="Proteomes" id="UP000002384">
    <property type="component" value="Plasmid pP742402"/>
</dbReference>
<dbReference type="Pfam" id="PF01526">
    <property type="entry name" value="DDE_Tnp_Tn3"/>
    <property type="match status" value="1"/>
</dbReference>